<dbReference type="Proteomes" id="UP000028875">
    <property type="component" value="Unassembled WGS sequence"/>
</dbReference>
<organism evidence="2 3">
    <name type="scientific">Virgibacillus massiliensis</name>
    <dbReference type="NCBI Taxonomy" id="1462526"/>
    <lineage>
        <taxon>Bacteria</taxon>
        <taxon>Bacillati</taxon>
        <taxon>Bacillota</taxon>
        <taxon>Bacilli</taxon>
        <taxon>Bacillales</taxon>
        <taxon>Bacillaceae</taxon>
        <taxon>Virgibacillus</taxon>
    </lineage>
</organism>
<dbReference type="PIRSF" id="PIRSF037260">
    <property type="entry name" value="UPF0223"/>
    <property type="match status" value="1"/>
</dbReference>
<dbReference type="STRING" id="1462526.BN990_02574"/>
<evidence type="ECO:0000313" key="2">
    <source>
        <dbReference type="EMBL" id="CDQ40254.1"/>
    </source>
</evidence>
<proteinExistence type="inferred from homology"/>
<dbReference type="NCBIfam" id="NF003353">
    <property type="entry name" value="PRK04387.1"/>
    <property type="match status" value="1"/>
</dbReference>
<dbReference type="EMBL" id="CCDP010000001">
    <property type="protein sequence ID" value="CDQ40254.1"/>
    <property type="molecule type" value="Genomic_DNA"/>
</dbReference>
<dbReference type="AlphaFoldDB" id="A0A024QCM7"/>
<sequence>MNYHYPIDETWSKEEVIQVVQFFSLVEQAYEKKIDRDVFLAAYREFKRIVPSKSEEKKLFSSFEQGSGYSSFQVVKQARNSNDTSISVG</sequence>
<reference evidence="3" key="2">
    <citation type="submission" date="2014-05" db="EMBL/GenBank/DDBJ databases">
        <title>Draft genome sequence of Virgibacillus massiliensis Vm-5.</title>
        <authorList>
            <person name="Khelaifia S."/>
            <person name="Croce O."/>
            <person name="Lagier J.C."/>
            <person name="Raoult D."/>
        </authorList>
    </citation>
    <scope>NUCLEOTIDE SEQUENCE [LARGE SCALE GENOMIC DNA]</scope>
    <source>
        <strain evidence="3">Vm-5</strain>
    </source>
</reference>
<dbReference type="RefSeq" id="WP_038244518.1">
    <property type="nucleotide sequence ID" value="NZ_BNER01000004.1"/>
</dbReference>
<comment type="caution">
    <text evidence="2">The sequence shown here is derived from an EMBL/GenBank/DDBJ whole genome shotgun (WGS) entry which is preliminary data.</text>
</comment>
<gene>
    <name evidence="2" type="ORF">BN990_02574</name>
</gene>
<name>A0A024QCM7_9BACI</name>
<dbReference type="Gene3D" id="1.10.220.80">
    <property type="entry name" value="BH2638-like"/>
    <property type="match status" value="1"/>
</dbReference>
<reference evidence="2 3" key="1">
    <citation type="submission" date="2014-03" db="EMBL/GenBank/DDBJ databases">
        <authorList>
            <person name="Urmite Genomes U."/>
        </authorList>
    </citation>
    <scope>NUCLEOTIDE SEQUENCE [LARGE SCALE GENOMIC DNA]</scope>
    <source>
        <strain evidence="2 3">Vm-5</strain>
    </source>
</reference>
<dbReference type="InterPro" id="IPR007920">
    <property type="entry name" value="UPF0223"/>
</dbReference>
<accession>A0A024QCM7</accession>
<dbReference type="SUPFAM" id="SSF158504">
    <property type="entry name" value="BH2638-like"/>
    <property type="match status" value="1"/>
</dbReference>
<evidence type="ECO:0000313" key="3">
    <source>
        <dbReference type="Proteomes" id="UP000028875"/>
    </source>
</evidence>
<evidence type="ECO:0000256" key="1">
    <source>
        <dbReference type="HAMAP-Rule" id="MF_01041"/>
    </source>
</evidence>
<comment type="similarity">
    <text evidence="1">Belongs to the UPF0223 family.</text>
</comment>
<dbReference type="Pfam" id="PF05256">
    <property type="entry name" value="UPF0223"/>
    <property type="match status" value="1"/>
</dbReference>
<dbReference type="InterPro" id="IPR023324">
    <property type="entry name" value="BH2638-like_sf"/>
</dbReference>
<dbReference type="OrthoDB" id="1649074at2"/>
<protein>
    <recommendedName>
        <fullName evidence="1">UPF0223 protein BN990_02574</fullName>
    </recommendedName>
</protein>
<dbReference type="eggNOG" id="COG4476">
    <property type="taxonomic scope" value="Bacteria"/>
</dbReference>
<keyword evidence="3" id="KW-1185">Reference proteome</keyword>
<dbReference type="HAMAP" id="MF_01041">
    <property type="entry name" value="UPF0223"/>
    <property type="match status" value="1"/>
</dbReference>